<name>A0ABN8RCU6_9CNID</name>
<dbReference type="EMBL" id="CALNXK010000197">
    <property type="protein sequence ID" value="CAH3175115.1"/>
    <property type="molecule type" value="Genomic_DNA"/>
</dbReference>
<feature type="transmembrane region" description="Helical" evidence="3">
    <location>
        <begin position="160"/>
        <end position="183"/>
    </location>
</feature>
<dbReference type="CDD" id="cd17352">
    <property type="entry name" value="MFS_MCT_SLC16"/>
    <property type="match status" value="1"/>
</dbReference>
<dbReference type="PROSITE" id="PS50850">
    <property type="entry name" value="MFS"/>
    <property type="match status" value="1"/>
</dbReference>
<keyword evidence="3" id="KW-0472">Membrane</keyword>
<dbReference type="Pfam" id="PF07690">
    <property type="entry name" value="MFS_1"/>
    <property type="match status" value="1"/>
</dbReference>
<feature type="compositionally biased region" description="Basic and acidic residues" evidence="2">
    <location>
        <begin position="488"/>
        <end position="498"/>
    </location>
</feature>
<dbReference type="PANTHER" id="PTHR11360">
    <property type="entry name" value="MONOCARBOXYLATE TRANSPORTER"/>
    <property type="match status" value="1"/>
</dbReference>
<keyword evidence="3" id="KW-1133">Transmembrane helix</keyword>
<proteinExistence type="predicted"/>
<feature type="transmembrane region" description="Helical" evidence="3">
    <location>
        <begin position="31"/>
        <end position="61"/>
    </location>
</feature>
<feature type="transmembrane region" description="Helical" evidence="3">
    <location>
        <begin position="106"/>
        <end position="127"/>
    </location>
</feature>
<feature type="transmembrane region" description="Helical" evidence="3">
    <location>
        <begin position="368"/>
        <end position="392"/>
    </location>
</feature>
<evidence type="ECO:0000256" key="2">
    <source>
        <dbReference type="SAM" id="MobiDB-lite"/>
    </source>
</evidence>
<dbReference type="Gene3D" id="1.20.1250.20">
    <property type="entry name" value="MFS general substrate transporter like domains"/>
    <property type="match status" value="2"/>
</dbReference>
<feature type="transmembrane region" description="Helical" evidence="3">
    <location>
        <begin position="345"/>
        <end position="362"/>
    </location>
</feature>
<gene>
    <name evidence="5" type="ORF">PLOB_00015762</name>
</gene>
<comment type="caution">
    <text evidence="5">The sequence shown here is derived from an EMBL/GenBank/DDBJ whole genome shotgun (WGS) entry which is preliminary data.</text>
</comment>
<organism evidence="5 6">
    <name type="scientific">Porites lobata</name>
    <dbReference type="NCBI Taxonomy" id="104759"/>
    <lineage>
        <taxon>Eukaryota</taxon>
        <taxon>Metazoa</taxon>
        <taxon>Cnidaria</taxon>
        <taxon>Anthozoa</taxon>
        <taxon>Hexacorallia</taxon>
        <taxon>Scleractinia</taxon>
        <taxon>Fungiina</taxon>
        <taxon>Poritidae</taxon>
        <taxon>Porites</taxon>
    </lineage>
</organism>
<feature type="transmembrane region" description="Helical" evidence="3">
    <location>
        <begin position="404"/>
        <end position="428"/>
    </location>
</feature>
<keyword evidence="3" id="KW-0812">Transmembrane</keyword>
<keyword evidence="6" id="KW-1185">Reference proteome</keyword>
<feature type="transmembrane region" description="Helical" evidence="3">
    <location>
        <begin position="134"/>
        <end position="154"/>
    </location>
</feature>
<dbReference type="PANTHER" id="PTHR11360:SF251">
    <property type="entry name" value="MAJOR FACILITATOR SUPERFAMILY (MFS) PROFILE DOMAIN-CONTAINING PROTEIN"/>
    <property type="match status" value="1"/>
</dbReference>
<reference evidence="5 6" key="1">
    <citation type="submission" date="2022-05" db="EMBL/GenBank/DDBJ databases">
        <authorList>
            <consortium name="Genoscope - CEA"/>
            <person name="William W."/>
        </authorList>
    </citation>
    <scope>NUCLEOTIDE SEQUENCE [LARGE SCALE GENOMIC DNA]</scope>
</reference>
<dbReference type="InterPro" id="IPR011701">
    <property type="entry name" value="MFS"/>
</dbReference>
<feature type="transmembrane region" description="Helical" evidence="3">
    <location>
        <begin position="190"/>
        <end position="212"/>
    </location>
</feature>
<protein>
    <recommendedName>
        <fullName evidence="4">Major facilitator superfamily (MFS) profile domain-containing protein</fullName>
    </recommendedName>
</protein>
<evidence type="ECO:0000256" key="3">
    <source>
        <dbReference type="SAM" id="Phobius"/>
    </source>
</evidence>
<evidence type="ECO:0000259" key="4">
    <source>
        <dbReference type="PROSITE" id="PS50850"/>
    </source>
</evidence>
<feature type="transmembrane region" description="Helical" evidence="3">
    <location>
        <begin position="434"/>
        <end position="456"/>
    </location>
</feature>
<feature type="region of interest" description="Disordered" evidence="2">
    <location>
        <begin position="465"/>
        <end position="498"/>
    </location>
</feature>
<dbReference type="InterPro" id="IPR036259">
    <property type="entry name" value="MFS_trans_sf"/>
</dbReference>
<comment type="subcellular location">
    <subcellularLocation>
        <location evidence="1">Membrane</location>
        <topology evidence="1">Multi-pass membrane protein</topology>
    </subcellularLocation>
</comment>
<evidence type="ECO:0000313" key="5">
    <source>
        <dbReference type="EMBL" id="CAH3175115.1"/>
    </source>
</evidence>
<feature type="domain" description="Major facilitator superfamily (MFS) profile" evidence="4">
    <location>
        <begin position="52"/>
        <end position="460"/>
    </location>
</feature>
<dbReference type="InterPro" id="IPR020846">
    <property type="entry name" value="MFS_dom"/>
</dbReference>
<dbReference type="InterPro" id="IPR050327">
    <property type="entry name" value="Proton-linked_MCT"/>
</dbReference>
<feature type="transmembrane region" description="Helical" evidence="3">
    <location>
        <begin position="274"/>
        <end position="296"/>
    </location>
</feature>
<feature type="transmembrane region" description="Helical" evidence="3">
    <location>
        <begin position="224"/>
        <end position="242"/>
    </location>
</feature>
<feature type="compositionally biased region" description="Basic and acidic residues" evidence="2">
    <location>
        <begin position="466"/>
        <end position="477"/>
    </location>
</feature>
<sequence>MISNCKMNAQNDPSLGKLGWFFRGKRHQDSLWSWVVCFSAMICNALGLGFALSYGVLLPAFMDYFDETRERTAMICNALGLGFALSFGVLLPVLMDYFGETSEKTAGLGSLALSLTFFLTPLPGYFSDRFGCRITNFVGATLCITGLVTSSFVQSLTLMFLTHGLLLGLGISFIYSSCFLVIAKYFKEKLSVATGIVALGAGFGVFFTGPLLQVLLDSYGWRGTYRIMVVSFIVVCILGLTYNPNVQETTLVTSFNNDQDKEDKMSRISLYCSLWRFPTFVALVTSMLLTGFSIYIPLIFLVKYAEDHGITAKDASLLFIFIGLLSSLGRAVAGMLYKNKKVNPIFIHQASLLTLSLCVFLLPFSTSYWSLILFSIVYGFSDGVFITGSLYIPLSCVESKRKTASFCTSNFLYSLGAVSGSPIAGMIVDHTGSYVHAFYMSSAVAMAAFLIPMILIPINRKKSKVHPQDNMKEDPKMNKAGSEVIENQNKDQLEEIPC</sequence>
<evidence type="ECO:0000313" key="6">
    <source>
        <dbReference type="Proteomes" id="UP001159405"/>
    </source>
</evidence>
<dbReference type="Proteomes" id="UP001159405">
    <property type="component" value="Unassembled WGS sequence"/>
</dbReference>
<feature type="transmembrane region" description="Helical" evidence="3">
    <location>
        <begin position="73"/>
        <end position="94"/>
    </location>
</feature>
<accession>A0ABN8RCU6</accession>
<feature type="transmembrane region" description="Helical" evidence="3">
    <location>
        <begin position="316"/>
        <end position="333"/>
    </location>
</feature>
<dbReference type="SUPFAM" id="SSF103473">
    <property type="entry name" value="MFS general substrate transporter"/>
    <property type="match status" value="1"/>
</dbReference>
<evidence type="ECO:0000256" key="1">
    <source>
        <dbReference type="ARBA" id="ARBA00004141"/>
    </source>
</evidence>